<dbReference type="EMBL" id="CP123493">
    <property type="protein sequence ID" value="WGL93957.1"/>
    <property type="molecule type" value="Genomic_DNA"/>
</dbReference>
<dbReference type="PROSITE" id="PS51257">
    <property type="entry name" value="PROKAR_LIPOPROTEIN"/>
    <property type="match status" value="1"/>
</dbReference>
<name>A0AA95G8J8_9GAMM</name>
<sequence>MKNRNKMFFLSVLMMSVLGLVACGEETKSVDWWKEHSKEANDKYHHCIASDDESQNCKNATEAVKQKEAEYNKQQLNAPIPQFD</sequence>
<feature type="coiled-coil region" evidence="1">
    <location>
        <begin position="50"/>
        <end position="77"/>
    </location>
</feature>
<dbReference type="AlphaFoldDB" id="A0AA95G8J8"/>
<accession>A0AA95G8J8</accession>
<proteinExistence type="predicted"/>
<gene>
    <name evidence="3" type="ORF">QE207_01055</name>
</gene>
<evidence type="ECO:0000256" key="1">
    <source>
        <dbReference type="SAM" id="Coils"/>
    </source>
</evidence>
<feature type="signal peptide" evidence="2">
    <location>
        <begin position="1"/>
        <end position="22"/>
    </location>
</feature>
<reference evidence="3" key="1">
    <citation type="submission" date="2023-04" db="EMBL/GenBank/DDBJ databases">
        <title>Genome dynamics across the evolutionary transition to endosymbiosis.</title>
        <authorList>
            <person name="Siozios S."/>
            <person name="Nadal-Jimenez P."/>
            <person name="Azagi T."/>
            <person name="Sprong H."/>
            <person name="Frost C.L."/>
            <person name="Parratt S.R."/>
            <person name="Taylor G."/>
            <person name="Brettell L."/>
            <person name="Lew K.C."/>
            <person name="Croft L."/>
            <person name="King K.C."/>
            <person name="Brockhurst M.A."/>
            <person name="Hypsa V."/>
            <person name="Novakova E."/>
            <person name="Darby A.C."/>
            <person name="Hurst G.D.D."/>
        </authorList>
    </citation>
    <scope>NUCLEOTIDE SEQUENCE</scope>
    <source>
        <strain evidence="3">AIh</strain>
        <plasmid evidence="3">paIh3</plasmid>
    </source>
</reference>
<keyword evidence="1" id="KW-0175">Coiled coil</keyword>
<keyword evidence="3" id="KW-0614">Plasmid</keyword>
<dbReference type="InterPro" id="IPR047937">
    <property type="entry name" value="Eex_IncN-like"/>
</dbReference>
<keyword evidence="3" id="KW-0449">Lipoprotein</keyword>
<dbReference type="Proteomes" id="UP001177597">
    <property type="component" value="Plasmid paIh3"/>
</dbReference>
<evidence type="ECO:0000313" key="3">
    <source>
        <dbReference type="EMBL" id="WGL93957.1"/>
    </source>
</evidence>
<protein>
    <submittedName>
        <fullName evidence="3">EexN family lipoprotein</fullName>
    </submittedName>
</protein>
<keyword evidence="2" id="KW-0732">Signal</keyword>
<dbReference type="RefSeq" id="WP_280628387.1">
    <property type="nucleotide sequence ID" value="NZ_CP123493.1"/>
</dbReference>
<evidence type="ECO:0000313" key="4">
    <source>
        <dbReference type="Proteomes" id="UP001177597"/>
    </source>
</evidence>
<dbReference type="NCBIfam" id="NF033894">
    <property type="entry name" value="Eex_IncN"/>
    <property type="match status" value="1"/>
</dbReference>
<geneLocation type="plasmid" evidence="3 4">
    <name>paIh3</name>
</geneLocation>
<evidence type="ECO:0000256" key="2">
    <source>
        <dbReference type="SAM" id="SignalP"/>
    </source>
</evidence>
<feature type="chain" id="PRO_5041635255" evidence="2">
    <location>
        <begin position="23"/>
        <end position="84"/>
    </location>
</feature>
<organism evidence="3 4">
    <name type="scientific">Arsenophonus nasoniae</name>
    <name type="common">son-killer infecting Nasonia vitripennis</name>
    <dbReference type="NCBI Taxonomy" id="638"/>
    <lineage>
        <taxon>Bacteria</taxon>
        <taxon>Pseudomonadati</taxon>
        <taxon>Pseudomonadota</taxon>
        <taxon>Gammaproteobacteria</taxon>
        <taxon>Enterobacterales</taxon>
        <taxon>Morganellaceae</taxon>
        <taxon>Arsenophonus</taxon>
    </lineage>
</organism>